<dbReference type="OrthoDB" id="4094002at2759"/>
<reference evidence="2 3" key="1">
    <citation type="submission" date="2017-04" db="EMBL/GenBank/DDBJ databases">
        <title>Genome sequencing of [Candida] sorbophila.</title>
        <authorList>
            <person name="Ahn J.O."/>
        </authorList>
    </citation>
    <scope>NUCLEOTIDE SEQUENCE [LARGE SCALE GENOMIC DNA]</scope>
    <source>
        <strain evidence="2 3">DS02</strain>
    </source>
</reference>
<dbReference type="RefSeq" id="XP_024665813.1">
    <property type="nucleotide sequence ID" value="XM_024810045.1"/>
</dbReference>
<keyword evidence="3" id="KW-1185">Reference proteome</keyword>
<dbReference type="GeneID" id="36517236"/>
<organism evidence="2 3">
    <name type="scientific">Wickerhamiella sorbophila</name>
    <dbReference type="NCBI Taxonomy" id="45607"/>
    <lineage>
        <taxon>Eukaryota</taxon>
        <taxon>Fungi</taxon>
        <taxon>Dikarya</taxon>
        <taxon>Ascomycota</taxon>
        <taxon>Saccharomycotina</taxon>
        <taxon>Dipodascomycetes</taxon>
        <taxon>Dipodascales</taxon>
        <taxon>Trichomonascaceae</taxon>
        <taxon>Wickerhamiella</taxon>
    </lineage>
</organism>
<comment type="caution">
    <text evidence="2">The sequence shown here is derived from an EMBL/GenBank/DDBJ whole genome shotgun (WGS) entry which is preliminary data.</text>
</comment>
<dbReference type="EMBL" id="NDIQ01000022">
    <property type="protein sequence ID" value="PRT55868.1"/>
    <property type="molecule type" value="Genomic_DNA"/>
</dbReference>
<dbReference type="Proteomes" id="UP000238350">
    <property type="component" value="Unassembled WGS sequence"/>
</dbReference>
<gene>
    <name evidence="2" type="ORF">B9G98_03488</name>
</gene>
<feature type="compositionally biased region" description="Basic residues" evidence="1">
    <location>
        <begin position="21"/>
        <end position="33"/>
    </location>
</feature>
<dbReference type="AlphaFoldDB" id="A0A2T0FLJ6"/>
<protein>
    <recommendedName>
        <fullName evidence="4">Regulator of rDNA transcription 14</fullName>
    </recommendedName>
</protein>
<feature type="region of interest" description="Disordered" evidence="1">
    <location>
        <begin position="18"/>
        <end position="42"/>
    </location>
</feature>
<evidence type="ECO:0000313" key="3">
    <source>
        <dbReference type="Proteomes" id="UP000238350"/>
    </source>
</evidence>
<evidence type="ECO:0000313" key="2">
    <source>
        <dbReference type="EMBL" id="PRT55868.1"/>
    </source>
</evidence>
<feature type="compositionally biased region" description="Acidic residues" evidence="1">
    <location>
        <begin position="112"/>
        <end position="122"/>
    </location>
</feature>
<sequence length="122" mass="13935">MSSKALDRLIARTLKNEGVKKQSRGQRKAKKKHAEIVRAEKAAADPQTEITISAQRCKKNLEQLHNSEEIDELKQEILKSMNKKTVYVKRSRKKHEFSFPGVTPGLAPVDYNPDESDDDEPY</sequence>
<evidence type="ECO:0000256" key="1">
    <source>
        <dbReference type="SAM" id="MobiDB-lite"/>
    </source>
</evidence>
<feature type="region of interest" description="Disordered" evidence="1">
    <location>
        <begin position="97"/>
        <end position="122"/>
    </location>
</feature>
<accession>A0A2T0FLJ6</accession>
<proteinExistence type="predicted"/>
<evidence type="ECO:0008006" key="4">
    <source>
        <dbReference type="Google" id="ProtNLM"/>
    </source>
</evidence>
<name>A0A2T0FLJ6_9ASCO</name>